<reference evidence="1" key="1">
    <citation type="submission" date="2021-05" db="EMBL/GenBank/DDBJ databases">
        <authorList>
            <person name="Alioto T."/>
            <person name="Alioto T."/>
            <person name="Gomez Garrido J."/>
        </authorList>
    </citation>
    <scope>NUCLEOTIDE SEQUENCE</scope>
</reference>
<accession>A0A8D8V1H4</accession>
<name>A0A8D8V1H4_9HEMI</name>
<dbReference type="AlphaFoldDB" id="A0A8D8V1H4"/>
<dbReference type="EMBL" id="HBUF01349812">
    <property type="protein sequence ID" value="CAG6712827.1"/>
    <property type="molecule type" value="Transcribed_RNA"/>
</dbReference>
<organism evidence="1">
    <name type="scientific">Cacopsylla melanoneura</name>
    <dbReference type="NCBI Taxonomy" id="428564"/>
    <lineage>
        <taxon>Eukaryota</taxon>
        <taxon>Metazoa</taxon>
        <taxon>Ecdysozoa</taxon>
        <taxon>Arthropoda</taxon>
        <taxon>Hexapoda</taxon>
        <taxon>Insecta</taxon>
        <taxon>Pterygota</taxon>
        <taxon>Neoptera</taxon>
        <taxon>Paraneoptera</taxon>
        <taxon>Hemiptera</taxon>
        <taxon>Sternorrhyncha</taxon>
        <taxon>Psylloidea</taxon>
        <taxon>Psyllidae</taxon>
        <taxon>Psyllinae</taxon>
        <taxon>Cacopsylla</taxon>
    </lineage>
</organism>
<proteinExistence type="predicted"/>
<sequence length="169" mass="18907">MYYRHLWSHVKLNTNDAISSITLGEPRGRGRGRAGPVVSLLSTGPGRCRLFLLDILRGRPAHHSTRSGGRYFARARSQVGAGRHELGPKQFGPFFFFALKGGRHERVVPERVVPKCIPRSRRRWIPGYNAPGTGTRMMQPGMMSCETAWWGTWTHPTGGRGRETTGPRS</sequence>
<evidence type="ECO:0000313" key="1">
    <source>
        <dbReference type="EMBL" id="CAG6712827.1"/>
    </source>
</evidence>
<protein>
    <submittedName>
        <fullName evidence="1">Uncharacterized protein</fullName>
    </submittedName>
</protein>